<evidence type="ECO:0000313" key="9">
    <source>
        <dbReference type="EMBL" id="TCO47963.1"/>
    </source>
</evidence>
<evidence type="ECO:0000256" key="4">
    <source>
        <dbReference type="ARBA" id="ARBA00022729"/>
    </source>
</evidence>
<dbReference type="EMBL" id="SLWS01000016">
    <property type="protein sequence ID" value="TCO47963.1"/>
    <property type="molecule type" value="Genomic_DNA"/>
</dbReference>
<evidence type="ECO:0000256" key="5">
    <source>
        <dbReference type="ARBA" id="ARBA00023136"/>
    </source>
</evidence>
<keyword evidence="3" id="KW-1003">Cell membrane</keyword>
<dbReference type="AlphaFoldDB" id="A0A4R2IRR5"/>
<dbReference type="Pfam" id="PF02608">
    <property type="entry name" value="Bmp"/>
    <property type="match status" value="1"/>
</dbReference>
<dbReference type="InterPro" id="IPR028082">
    <property type="entry name" value="Peripla_BP_I"/>
</dbReference>
<evidence type="ECO:0000256" key="1">
    <source>
        <dbReference type="ARBA" id="ARBA00004193"/>
    </source>
</evidence>
<dbReference type="PANTHER" id="PTHR34296">
    <property type="entry name" value="TRANSCRIPTIONAL ACTIVATOR PROTEIN MED"/>
    <property type="match status" value="1"/>
</dbReference>
<reference evidence="9 10" key="1">
    <citation type="submission" date="2019-03" db="EMBL/GenBank/DDBJ databases">
        <title>Genomic Encyclopedia of Type Strains, Phase IV (KMG-IV): sequencing the most valuable type-strain genomes for metagenomic binning, comparative biology and taxonomic classification.</title>
        <authorList>
            <person name="Goeker M."/>
        </authorList>
    </citation>
    <scope>NUCLEOTIDE SEQUENCE [LARGE SCALE GENOMIC DNA]</scope>
    <source>
        <strain evidence="9 10">DSM 45934</strain>
    </source>
</reference>
<keyword evidence="4 7" id="KW-0732">Signal</keyword>
<name>A0A4R2IRR5_9PSEU</name>
<accession>A0A4R2IRR5</accession>
<comment type="similarity">
    <text evidence="2">Belongs to the BMP lipoprotein family.</text>
</comment>
<feature type="domain" description="ABC transporter substrate-binding protein PnrA-like" evidence="8">
    <location>
        <begin position="40"/>
        <end position="342"/>
    </location>
</feature>
<dbReference type="InterPro" id="IPR050957">
    <property type="entry name" value="BMP_lipoprotein"/>
</dbReference>
<dbReference type="Proteomes" id="UP000295680">
    <property type="component" value="Unassembled WGS sequence"/>
</dbReference>
<dbReference type="PANTHER" id="PTHR34296:SF2">
    <property type="entry name" value="ABC TRANSPORTER GUANOSINE-BINDING PROTEIN NUPN"/>
    <property type="match status" value="1"/>
</dbReference>
<keyword evidence="6" id="KW-0449">Lipoprotein</keyword>
<dbReference type="GO" id="GO:0005886">
    <property type="term" value="C:plasma membrane"/>
    <property type="evidence" value="ECO:0007669"/>
    <property type="project" value="UniProtKB-SubCell"/>
</dbReference>
<keyword evidence="10" id="KW-1185">Reference proteome</keyword>
<feature type="chain" id="PRO_5039172289" evidence="7">
    <location>
        <begin position="19"/>
        <end position="356"/>
    </location>
</feature>
<dbReference type="InterPro" id="IPR003760">
    <property type="entry name" value="PnrA-like"/>
</dbReference>
<evidence type="ECO:0000259" key="8">
    <source>
        <dbReference type="Pfam" id="PF02608"/>
    </source>
</evidence>
<keyword evidence="5" id="KW-0472">Membrane</keyword>
<sequence length="356" mass="37305">MRTRLVSLTLLSVVALVAGCGGGSEQTSSSSSGAAAPSKKVALVIAQGGLGDESYNDLANAGFTAATKEKGLDGQHIESKDVVAQGEQLLRRAGTSGFGLVIDLEFSHGEILPTVAQAYPQVKWVFLNNKIKGDNIASVLFSEQDSSYLAGALAAMMTTQTGNPKINPDKKIGVIGGTKSVGIDKFLSGYIEGAHAVDKDVQVLTAYSNSFGDPTKGAQLADTMFQQGADIVYAVAGGTGAGVIQSAQKNKRYAIGVDDNQDKLAPGYVLTSVLKRTDLAVQKVVDLYADGKFPGGQTIGLGLAEDGVGLTDFQYTKQDIPQPVQDKVADLKKKIMSGELKVWNVIDQGYPAWLQG</sequence>
<gene>
    <name evidence="9" type="ORF">EV192_11615</name>
</gene>
<evidence type="ECO:0000256" key="3">
    <source>
        <dbReference type="ARBA" id="ARBA00022475"/>
    </source>
</evidence>
<evidence type="ECO:0000313" key="10">
    <source>
        <dbReference type="Proteomes" id="UP000295680"/>
    </source>
</evidence>
<dbReference type="OrthoDB" id="9784230at2"/>
<dbReference type="SUPFAM" id="SSF53822">
    <property type="entry name" value="Periplasmic binding protein-like I"/>
    <property type="match status" value="1"/>
</dbReference>
<feature type="signal peptide" evidence="7">
    <location>
        <begin position="1"/>
        <end position="18"/>
    </location>
</feature>
<dbReference type="Gene3D" id="3.40.50.2300">
    <property type="match status" value="2"/>
</dbReference>
<dbReference type="RefSeq" id="WP_132125384.1">
    <property type="nucleotide sequence ID" value="NZ_SLWS01000016.1"/>
</dbReference>
<evidence type="ECO:0000256" key="6">
    <source>
        <dbReference type="ARBA" id="ARBA00023288"/>
    </source>
</evidence>
<evidence type="ECO:0000256" key="7">
    <source>
        <dbReference type="SAM" id="SignalP"/>
    </source>
</evidence>
<evidence type="ECO:0000256" key="2">
    <source>
        <dbReference type="ARBA" id="ARBA00008610"/>
    </source>
</evidence>
<protein>
    <submittedName>
        <fullName evidence="9">Basic membrane protein A</fullName>
    </submittedName>
</protein>
<proteinExistence type="inferred from homology"/>
<comment type="caution">
    <text evidence="9">The sequence shown here is derived from an EMBL/GenBank/DDBJ whole genome shotgun (WGS) entry which is preliminary data.</text>
</comment>
<dbReference type="PROSITE" id="PS51257">
    <property type="entry name" value="PROKAR_LIPOPROTEIN"/>
    <property type="match status" value="1"/>
</dbReference>
<organism evidence="9 10">
    <name type="scientific">Actinocrispum wychmicini</name>
    <dbReference type="NCBI Taxonomy" id="1213861"/>
    <lineage>
        <taxon>Bacteria</taxon>
        <taxon>Bacillati</taxon>
        <taxon>Actinomycetota</taxon>
        <taxon>Actinomycetes</taxon>
        <taxon>Pseudonocardiales</taxon>
        <taxon>Pseudonocardiaceae</taxon>
        <taxon>Actinocrispum</taxon>
    </lineage>
</organism>
<comment type="subcellular location">
    <subcellularLocation>
        <location evidence="1">Cell membrane</location>
        <topology evidence="1">Lipid-anchor</topology>
    </subcellularLocation>
</comment>